<protein>
    <submittedName>
        <fullName evidence="1">Uncharacterized protein</fullName>
    </submittedName>
</protein>
<dbReference type="EMBL" id="BJWK01000012">
    <property type="protein sequence ID" value="GEM10773.1"/>
    <property type="molecule type" value="Genomic_DNA"/>
</dbReference>
<accession>A0A511KK84</accession>
<proteinExistence type="predicted"/>
<gene>
    <name evidence="1" type="ORF">Rt10032_c12g4790</name>
</gene>
<name>A0A511KK84_RHOTO</name>
<dbReference type="Proteomes" id="UP000321518">
    <property type="component" value="Unassembled WGS sequence"/>
</dbReference>
<evidence type="ECO:0000313" key="1">
    <source>
        <dbReference type="EMBL" id="GEM10773.1"/>
    </source>
</evidence>
<comment type="caution">
    <text evidence="1">The sequence shown here is derived from an EMBL/GenBank/DDBJ whole genome shotgun (WGS) entry which is preliminary data.</text>
</comment>
<reference evidence="1 2" key="1">
    <citation type="submission" date="2019-07" db="EMBL/GenBank/DDBJ databases">
        <title>Rhodotorula toruloides NBRC10032 genome sequencing.</title>
        <authorList>
            <person name="Shida Y."/>
            <person name="Takaku H."/>
            <person name="Ogasawara W."/>
            <person name="Mori K."/>
        </authorList>
    </citation>
    <scope>NUCLEOTIDE SEQUENCE [LARGE SCALE GENOMIC DNA]</scope>
    <source>
        <strain evidence="1 2">NBRC10032</strain>
    </source>
</reference>
<sequence length="158" mass="17804">MPSLVELDIKQRVLDATTLSIKVETRCVILLQTDARRLVPMSTFGDAATHKLAALWSEGDSDVELAVNVVRFTDLDELAQLPVALVSLRLEERGATNAERLLFAINPPCIRQLQRLVIGCAKERDRRARGAARLECENRAIQDDYDAHSDERHGDVWW</sequence>
<dbReference type="AlphaFoldDB" id="A0A511KK84"/>
<organism evidence="1 2">
    <name type="scientific">Rhodotorula toruloides</name>
    <name type="common">Yeast</name>
    <name type="synonym">Rhodosporidium toruloides</name>
    <dbReference type="NCBI Taxonomy" id="5286"/>
    <lineage>
        <taxon>Eukaryota</taxon>
        <taxon>Fungi</taxon>
        <taxon>Dikarya</taxon>
        <taxon>Basidiomycota</taxon>
        <taxon>Pucciniomycotina</taxon>
        <taxon>Microbotryomycetes</taxon>
        <taxon>Sporidiobolales</taxon>
        <taxon>Sporidiobolaceae</taxon>
        <taxon>Rhodotorula</taxon>
    </lineage>
</organism>
<evidence type="ECO:0000313" key="2">
    <source>
        <dbReference type="Proteomes" id="UP000321518"/>
    </source>
</evidence>